<dbReference type="GO" id="GO:0032790">
    <property type="term" value="P:ribosome disassembly"/>
    <property type="evidence" value="ECO:0007669"/>
    <property type="project" value="TreeGrafter"/>
</dbReference>
<keyword evidence="8" id="KW-1185">Reference proteome</keyword>
<dbReference type="GO" id="GO:0003746">
    <property type="term" value="F:translation elongation factor activity"/>
    <property type="evidence" value="ECO:0007669"/>
    <property type="project" value="UniProtKB-KW"/>
</dbReference>
<dbReference type="CDD" id="cd03713">
    <property type="entry name" value="EFG_mtEFG_C"/>
    <property type="match status" value="1"/>
</dbReference>
<dbReference type="SMART" id="SM00889">
    <property type="entry name" value="EFG_IV"/>
    <property type="match status" value="1"/>
</dbReference>
<dbReference type="InterPro" id="IPR035649">
    <property type="entry name" value="EFG_V"/>
</dbReference>
<dbReference type="Pfam" id="PF00679">
    <property type="entry name" value="EFG_C"/>
    <property type="match status" value="1"/>
</dbReference>
<dbReference type="NCBIfam" id="TIGR00231">
    <property type="entry name" value="small_GTP"/>
    <property type="match status" value="1"/>
</dbReference>
<dbReference type="SUPFAM" id="SSF52540">
    <property type="entry name" value="P-loop containing nucleoside triphosphate hydrolases"/>
    <property type="match status" value="1"/>
</dbReference>
<keyword evidence="7" id="KW-0648">Protein biosynthesis</keyword>
<dbReference type="Gene3D" id="3.30.70.870">
    <property type="entry name" value="Elongation Factor G (Translational Gtpase), domain 3"/>
    <property type="match status" value="1"/>
</dbReference>
<dbReference type="Gene3D" id="3.30.70.240">
    <property type="match status" value="1"/>
</dbReference>
<keyword evidence="3" id="KW-0547">Nucleotide-binding</keyword>
<dbReference type="InterPro" id="IPR000640">
    <property type="entry name" value="EFG_V-like"/>
</dbReference>
<gene>
    <name evidence="7" type="ORF">OD355_06075</name>
</gene>
<dbReference type="NCBIfam" id="NF009381">
    <property type="entry name" value="PRK12740.1-5"/>
    <property type="match status" value="1"/>
</dbReference>
<sequence>MQNFDQKHIKNVAFVGAHGVGKTTLTECMLFEAGLINRRGSTGEGNTVSDYHKIEKEKQMSIFTTPLHTEWRNYKINIFDTPGLDDFIGEIIAGVKAADTIVMVVSAQHGVESGTEVIWNYINRYRKPTIFAINQVDHELADYDRALQSIKESYGSNVVQIQYPIMYQGSRAIIDVLTMKMYVFKDEGGKPDKKSIPEEEQEKVNTLLNELVEKAAENEETLMEVFFDKGTLTEDELKQGIKIGMMNNSFYPLFCLSAEKNMGSGRLMGFIDNVAPSAVDKPPFSTANGKEISYDESLPVSAYVFKTQYEPNLGKINFVKIMTGKLKAGITVTDFNTRKEENINNLFIIDGAKRNNVDQLVAGDIGAVIKLRDVETNTTLHAPDFDVQIIPMDYPQAKMKKAIYAANKAVEDKLSEVMRKITSQDPTFEVSFSKELNQWVLACQGDLHLSVFEYLLKEYGMEVRFEDLKVAYRETIQKSANTSYRHKKQSGGAGQFAEVHMKVEPYYEGMPEPEGFSLRGKEEIDLEWGGKLVFYNCIVGGVIDARYVPSVLKGIMESMANGPISGSYVRDVRVMLYDGKMHPVDSNDISFKIAGARAFSDGILDAQPKLMEPVDQLEITVPEALSGDVMSELQTRKGMIMGMDALGKYQKITAKVPQANLTGFSSSLRSLTQGRATFTSRFDGFTPVASNVQEEIMKKHKQELQEA</sequence>
<dbReference type="AlphaFoldDB" id="A0AAE3ILK8"/>
<dbReference type="InterPro" id="IPR053905">
    <property type="entry name" value="EF-G-like_DII"/>
</dbReference>
<dbReference type="InterPro" id="IPR005225">
    <property type="entry name" value="Small_GTP-bd"/>
</dbReference>
<comment type="caution">
    <text evidence="7">The sequence shown here is derived from an EMBL/GenBank/DDBJ whole genome shotgun (WGS) entry which is preliminary data.</text>
</comment>
<evidence type="ECO:0000256" key="3">
    <source>
        <dbReference type="ARBA" id="ARBA00022741"/>
    </source>
</evidence>
<protein>
    <recommendedName>
        <fullName evidence="2">Elongation factor G</fullName>
    </recommendedName>
    <alternativeName>
        <fullName evidence="1">Tetracycline resistance protein TetQ</fullName>
    </alternativeName>
</protein>
<dbReference type="PANTHER" id="PTHR43261:SF6">
    <property type="entry name" value="ELONGATION FACTOR G-LIKE PROTEIN"/>
    <property type="match status" value="1"/>
</dbReference>
<dbReference type="InterPro" id="IPR041095">
    <property type="entry name" value="EFG_II"/>
</dbReference>
<dbReference type="Pfam" id="PF03764">
    <property type="entry name" value="EFG_IV"/>
    <property type="match status" value="2"/>
</dbReference>
<dbReference type="EMBL" id="JAOTPL010000006">
    <property type="protein sequence ID" value="MCU7694083.1"/>
    <property type="molecule type" value="Genomic_DNA"/>
</dbReference>
<reference evidence="7" key="1">
    <citation type="submission" date="2022-10" db="EMBL/GenBank/DDBJ databases">
        <authorList>
            <person name="Kim H.S."/>
            <person name="Kim J.-S."/>
            <person name="Suh M.K."/>
            <person name="Eom M.K."/>
            <person name="Lee J.-S."/>
        </authorList>
    </citation>
    <scope>NUCLEOTIDE SEQUENCE</scope>
    <source>
        <strain evidence="7">LIP-5</strain>
    </source>
</reference>
<dbReference type="Proteomes" id="UP001209317">
    <property type="component" value="Unassembled WGS sequence"/>
</dbReference>
<dbReference type="SUPFAM" id="SSF50447">
    <property type="entry name" value="Translation proteins"/>
    <property type="match status" value="1"/>
</dbReference>
<dbReference type="Gene3D" id="3.40.50.300">
    <property type="entry name" value="P-loop containing nucleotide triphosphate hydrolases"/>
    <property type="match status" value="1"/>
</dbReference>
<proteinExistence type="predicted"/>
<dbReference type="Pfam" id="PF22042">
    <property type="entry name" value="EF-G_D2"/>
    <property type="match status" value="1"/>
</dbReference>
<dbReference type="Gene3D" id="3.30.230.10">
    <property type="match status" value="1"/>
</dbReference>
<comment type="function">
    <text evidence="5">Catalyzes the GTP-dependent ribosomal translocation step during translation elongation. During this step, the ribosome changes from the pre-translocational (PRE) to the post-translocational (POST) state as the newly formed A-site-bound peptidyl-tRNA and P-site-bound deacylated tRNA move to the P and E sites, respectively. Catalyzes the coordinated movement of the two tRNA molecules, the mRNA and conformational changes in the ribosome.</text>
</comment>
<dbReference type="CDD" id="cd04170">
    <property type="entry name" value="EF-G_bact"/>
    <property type="match status" value="1"/>
</dbReference>
<dbReference type="InterPro" id="IPR047872">
    <property type="entry name" value="EFG_IV"/>
</dbReference>
<keyword evidence="7" id="KW-0251">Elongation factor</keyword>
<dbReference type="InterPro" id="IPR027417">
    <property type="entry name" value="P-loop_NTPase"/>
</dbReference>
<dbReference type="PANTHER" id="PTHR43261">
    <property type="entry name" value="TRANSLATION ELONGATION FACTOR G-RELATED"/>
    <property type="match status" value="1"/>
</dbReference>
<evidence type="ECO:0000313" key="8">
    <source>
        <dbReference type="Proteomes" id="UP001209317"/>
    </source>
</evidence>
<dbReference type="SUPFAM" id="SSF54980">
    <property type="entry name" value="EF-G C-terminal domain-like"/>
    <property type="match status" value="2"/>
</dbReference>
<evidence type="ECO:0000259" key="6">
    <source>
        <dbReference type="PROSITE" id="PS51722"/>
    </source>
</evidence>
<accession>A0AAE3ILK8</accession>
<evidence type="ECO:0000256" key="5">
    <source>
        <dbReference type="ARBA" id="ARBA00024731"/>
    </source>
</evidence>
<dbReference type="SMART" id="SM00838">
    <property type="entry name" value="EFG_C"/>
    <property type="match status" value="1"/>
</dbReference>
<dbReference type="InterPro" id="IPR014721">
    <property type="entry name" value="Ribsml_uS5_D2-typ_fold_subgr"/>
</dbReference>
<dbReference type="Pfam" id="PF00009">
    <property type="entry name" value="GTP_EFTU"/>
    <property type="match status" value="1"/>
</dbReference>
<name>A0AAE3ILK8_9BACT</name>
<dbReference type="CDD" id="cd01434">
    <property type="entry name" value="EFG_mtEFG1_IV"/>
    <property type="match status" value="1"/>
</dbReference>
<dbReference type="Pfam" id="PF14492">
    <property type="entry name" value="EFG_III"/>
    <property type="match status" value="1"/>
</dbReference>
<keyword evidence="4" id="KW-0342">GTP-binding</keyword>
<dbReference type="InterPro" id="IPR009000">
    <property type="entry name" value="Transl_B-barrel_sf"/>
</dbReference>
<evidence type="ECO:0000256" key="4">
    <source>
        <dbReference type="ARBA" id="ARBA00023134"/>
    </source>
</evidence>
<organism evidence="7 8">
    <name type="scientific">Haoranjiania flava</name>
    <dbReference type="NCBI Taxonomy" id="1856322"/>
    <lineage>
        <taxon>Bacteria</taxon>
        <taxon>Pseudomonadati</taxon>
        <taxon>Bacteroidota</taxon>
        <taxon>Chitinophagia</taxon>
        <taxon>Chitinophagales</taxon>
        <taxon>Chitinophagaceae</taxon>
        <taxon>Haoranjiania</taxon>
    </lineage>
</organism>
<dbReference type="SUPFAM" id="SSF54211">
    <property type="entry name" value="Ribosomal protein S5 domain 2-like"/>
    <property type="match status" value="1"/>
</dbReference>
<feature type="domain" description="Tr-type G" evidence="6">
    <location>
        <begin position="7"/>
        <end position="279"/>
    </location>
</feature>
<dbReference type="InterPro" id="IPR020568">
    <property type="entry name" value="Ribosomal_Su5_D2-typ_SF"/>
</dbReference>
<dbReference type="FunFam" id="3.30.70.240:FF:000001">
    <property type="entry name" value="Elongation factor G"/>
    <property type="match status" value="1"/>
</dbReference>
<dbReference type="GO" id="GO:0005525">
    <property type="term" value="F:GTP binding"/>
    <property type="evidence" value="ECO:0007669"/>
    <property type="project" value="UniProtKB-KW"/>
</dbReference>
<dbReference type="Gene3D" id="2.40.30.10">
    <property type="entry name" value="Translation factors"/>
    <property type="match status" value="1"/>
</dbReference>
<evidence type="ECO:0000313" key="7">
    <source>
        <dbReference type="EMBL" id="MCU7694083.1"/>
    </source>
</evidence>
<dbReference type="GO" id="GO:0003924">
    <property type="term" value="F:GTPase activity"/>
    <property type="evidence" value="ECO:0007669"/>
    <property type="project" value="InterPro"/>
</dbReference>
<dbReference type="PROSITE" id="PS51722">
    <property type="entry name" value="G_TR_2"/>
    <property type="match status" value="1"/>
</dbReference>
<evidence type="ECO:0000256" key="2">
    <source>
        <dbReference type="ARBA" id="ARBA00017872"/>
    </source>
</evidence>
<evidence type="ECO:0000256" key="1">
    <source>
        <dbReference type="ARBA" id="ARBA00013902"/>
    </source>
</evidence>
<dbReference type="InterPro" id="IPR005517">
    <property type="entry name" value="Transl_elong_EFG/EF2_IV"/>
</dbReference>
<dbReference type="InterPro" id="IPR035647">
    <property type="entry name" value="EFG_III/V"/>
</dbReference>
<dbReference type="InterPro" id="IPR000795">
    <property type="entry name" value="T_Tr_GTP-bd_dom"/>
</dbReference>
<dbReference type="RefSeq" id="WP_263037569.1">
    <property type="nucleotide sequence ID" value="NZ_JAOTPL010000006.1"/>
</dbReference>